<dbReference type="PROSITE" id="PS51257">
    <property type="entry name" value="PROKAR_LIPOPROTEIN"/>
    <property type="match status" value="1"/>
</dbReference>
<protein>
    <recommendedName>
        <fullName evidence="5">Internalin</fullName>
    </recommendedName>
</protein>
<name>A0ABQ3ASJ8_9GAMM</name>
<accession>A0ABQ3ASJ8</accession>
<evidence type="ECO:0000256" key="2">
    <source>
        <dbReference type="ARBA" id="ARBA00022737"/>
    </source>
</evidence>
<comment type="caution">
    <text evidence="3">The sequence shown here is derived from an EMBL/GenBank/DDBJ whole genome shotgun (WGS) entry which is preliminary data.</text>
</comment>
<keyword evidence="2" id="KW-0677">Repeat</keyword>
<keyword evidence="1" id="KW-0433">Leucine-rich repeat</keyword>
<dbReference type="PANTHER" id="PTHR46652:SF3">
    <property type="entry name" value="LEUCINE-RICH REPEAT-CONTAINING PROTEIN 9"/>
    <property type="match status" value="1"/>
</dbReference>
<organism evidence="3 4">
    <name type="scientific">Cellvibrio zantedeschiae</name>
    <dbReference type="NCBI Taxonomy" id="1237077"/>
    <lineage>
        <taxon>Bacteria</taxon>
        <taxon>Pseudomonadati</taxon>
        <taxon>Pseudomonadota</taxon>
        <taxon>Gammaproteobacteria</taxon>
        <taxon>Cellvibrionales</taxon>
        <taxon>Cellvibrionaceae</taxon>
        <taxon>Cellvibrio</taxon>
    </lineage>
</organism>
<reference evidence="4" key="1">
    <citation type="journal article" date="2019" name="Int. J. Syst. Evol. Microbiol.">
        <title>The Global Catalogue of Microorganisms (GCM) 10K type strain sequencing project: providing services to taxonomists for standard genome sequencing and annotation.</title>
        <authorList>
            <consortium name="The Broad Institute Genomics Platform"/>
            <consortium name="The Broad Institute Genome Sequencing Center for Infectious Disease"/>
            <person name="Wu L."/>
            <person name="Ma J."/>
        </authorList>
    </citation>
    <scope>NUCLEOTIDE SEQUENCE [LARGE SCALE GENOMIC DNA]</scope>
    <source>
        <strain evidence="4">KCTC 32239</strain>
    </source>
</reference>
<dbReference type="InterPro" id="IPR001611">
    <property type="entry name" value="Leu-rich_rpt"/>
</dbReference>
<keyword evidence="4" id="KW-1185">Reference proteome</keyword>
<proteinExistence type="predicted"/>
<dbReference type="PROSITE" id="PS51450">
    <property type="entry name" value="LRR"/>
    <property type="match status" value="1"/>
</dbReference>
<dbReference type="SUPFAM" id="SSF52058">
    <property type="entry name" value="L domain-like"/>
    <property type="match status" value="1"/>
</dbReference>
<sequence length="172" mass="19021">MHSKYIYKILGVILVSTIAGCKNYSVSVNNNIVYTPPSLFKDFTIADAHLRSCVEQTILDNKISKAEDLKQLNCSHAGISSLAGLEKFHAIEQLNLAENSLQSVAPITNFSKLKVLILRKNNLTSAEPLLHLLALKEVDVSDNAKLACRDLKQLATNFQHGNLKLVLPEQCH</sequence>
<dbReference type="PANTHER" id="PTHR46652">
    <property type="entry name" value="LEUCINE-RICH REPEAT AND IQ DOMAIN-CONTAINING PROTEIN 1-RELATED"/>
    <property type="match status" value="1"/>
</dbReference>
<evidence type="ECO:0000256" key="1">
    <source>
        <dbReference type="ARBA" id="ARBA00022614"/>
    </source>
</evidence>
<dbReference type="RefSeq" id="WP_229837596.1">
    <property type="nucleotide sequence ID" value="NZ_BMYZ01000001.1"/>
</dbReference>
<evidence type="ECO:0000313" key="4">
    <source>
        <dbReference type="Proteomes" id="UP000619761"/>
    </source>
</evidence>
<dbReference type="InterPro" id="IPR032675">
    <property type="entry name" value="LRR_dom_sf"/>
</dbReference>
<evidence type="ECO:0000313" key="3">
    <source>
        <dbReference type="EMBL" id="GGY65489.1"/>
    </source>
</evidence>
<evidence type="ECO:0008006" key="5">
    <source>
        <dbReference type="Google" id="ProtNLM"/>
    </source>
</evidence>
<gene>
    <name evidence="3" type="ORF">GCM10011613_06690</name>
</gene>
<dbReference type="EMBL" id="BMYZ01000001">
    <property type="protein sequence ID" value="GGY65489.1"/>
    <property type="molecule type" value="Genomic_DNA"/>
</dbReference>
<dbReference type="Gene3D" id="3.80.10.10">
    <property type="entry name" value="Ribonuclease Inhibitor"/>
    <property type="match status" value="1"/>
</dbReference>
<dbReference type="InterPro" id="IPR050836">
    <property type="entry name" value="SDS22/Internalin_LRR"/>
</dbReference>
<dbReference type="Proteomes" id="UP000619761">
    <property type="component" value="Unassembled WGS sequence"/>
</dbReference>